<protein>
    <submittedName>
        <fullName evidence="1">Uncharacterized protein</fullName>
    </submittedName>
</protein>
<accession>A0ACB9S3X3</accession>
<dbReference type="EMBL" id="CM042882">
    <property type="protein sequence ID" value="KAI4382852.1"/>
    <property type="molecule type" value="Genomic_DNA"/>
</dbReference>
<evidence type="ECO:0000313" key="2">
    <source>
        <dbReference type="Proteomes" id="UP001057402"/>
    </source>
</evidence>
<reference evidence="2" key="1">
    <citation type="journal article" date="2023" name="Front. Plant Sci.">
        <title>Chromosomal-level genome assembly of Melastoma candidum provides insights into trichome evolution.</title>
        <authorList>
            <person name="Zhong Y."/>
            <person name="Wu W."/>
            <person name="Sun C."/>
            <person name="Zou P."/>
            <person name="Liu Y."/>
            <person name="Dai S."/>
            <person name="Zhou R."/>
        </authorList>
    </citation>
    <scope>NUCLEOTIDE SEQUENCE [LARGE SCALE GENOMIC DNA]</scope>
</reference>
<proteinExistence type="predicted"/>
<name>A0ACB9S3X3_9MYRT</name>
<dbReference type="Proteomes" id="UP001057402">
    <property type="component" value="Chromosome 3"/>
</dbReference>
<evidence type="ECO:0000313" key="1">
    <source>
        <dbReference type="EMBL" id="KAI4382852.1"/>
    </source>
</evidence>
<organism evidence="1 2">
    <name type="scientific">Melastoma candidum</name>
    <dbReference type="NCBI Taxonomy" id="119954"/>
    <lineage>
        <taxon>Eukaryota</taxon>
        <taxon>Viridiplantae</taxon>
        <taxon>Streptophyta</taxon>
        <taxon>Embryophyta</taxon>
        <taxon>Tracheophyta</taxon>
        <taxon>Spermatophyta</taxon>
        <taxon>Magnoliopsida</taxon>
        <taxon>eudicotyledons</taxon>
        <taxon>Gunneridae</taxon>
        <taxon>Pentapetalae</taxon>
        <taxon>rosids</taxon>
        <taxon>malvids</taxon>
        <taxon>Myrtales</taxon>
        <taxon>Melastomataceae</taxon>
        <taxon>Melastomatoideae</taxon>
        <taxon>Melastomateae</taxon>
        <taxon>Melastoma</taxon>
    </lineage>
</organism>
<sequence>MALDLLSGSNKLRTTVCLFFLIIGIVSVRAARILDEVATDPSILAADVPTVAGTAAQLPAVSPAAADEADSIVPPVIDAAPPIVGNPEPPVVDTPEDPAAPVIAATAPIASPLPTLPVAGAAAPVAATGVTVSDAKQPQLSFFMHDIIGGSHPSARVVTGLIANSEISGVPFSKPNNNIFPVSGALPLVNGNNVNNINSINNVNGLINNNNLPFLTGINGAQVNTVIQNTGTNNVVSGGNNQPFVTAGTLPSGATLQKLMFGSITVFDDELTEGHELGSAVVGRAQGFYLASSLDGTSQTIAITAILHGGGDHEVDDSISFFGVHRTASPDSQIAIVGGTGKYEHAKGYASVVTLPMEDQHTTDGVDTIVEFTVYFSD</sequence>
<keyword evidence="2" id="KW-1185">Reference proteome</keyword>
<comment type="caution">
    <text evidence="1">The sequence shown here is derived from an EMBL/GenBank/DDBJ whole genome shotgun (WGS) entry which is preliminary data.</text>
</comment>
<gene>
    <name evidence="1" type="ORF">MLD38_008761</name>
</gene>